<keyword evidence="4" id="KW-0326">Glycosidase</keyword>
<dbReference type="eggNOG" id="COG3507">
    <property type="taxonomic scope" value="Bacteria"/>
</dbReference>
<dbReference type="GO" id="GO:0005975">
    <property type="term" value="P:carbohydrate metabolic process"/>
    <property type="evidence" value="ECO:0007669"/>
    <property type="project" value="InterPro"/>
</dbReference>
<dbReference type="InterPro" id="IPR026891">
    <property type="entry name" value="Fn3-like"/>
</dbReference>
<sequence>MKYHFKTVVVSLILCLGSIICAQGIAHATDSKYLDYSAPLEERIEDALSRMTLEEKVKMVHAQSKFSSAGVPRLGIPELWCTDGPHGIRPEVFWDEWNSAEWTNDSCTAFPALSCLAATWRPELAREYGRAIGEEARYRRKDILLGPGVNMMRTPLNGRSFEYMGEDPFLTSTMVVPYIQGVQSNNVAACVKHFALNNNEDNRYTTNVHVGERALHEIYLKPFKAAVDGGAWAIMPAYNLFENRYCCENPRLLKDILKQQWGFDGVAVSDWGGVHNTDAVLEGGLDLEMGTGTDGVSVNMNAYDSYYMANPYLERLRDGRESVDDLNDRVRRILRTIFRTSMAPSNWKGRFTCPEHYATARKIGSEGIVLLKNNGILPLKQDIRKILVVGENAVKMMTVGGGSASLKVQHEVTPLAGLKSALHDVVVDWERGYIGAGSTVFDNVKSQDFEMLAEERTPEQLKTDVLAKAKDADVVIFIGGLNHSLCQDTENSDRKTLQLPYGQDELISAIADINPNLIVVNISGTPVLMPWADKVAAIVQDWYLGSEAGNSLADVLTGKVNPSGKLPFTFPKRIEDLPTNGERRYPGIRRADSDIYDIYYDEDILIGYRWYDYNGLPVLFPFGYGLSYTDFNIGKPVVTRTGIGYNLKMDVSNIGSTSGAETVQVYVSAPKLKGLLREKKKLVGFSKVDLAPGETRSVSVDIPFSSLAYYDEETASERILDGKYVFSVGSSSADLPHKVAVKYDSATDIGGNPCFPGWYADPEGIVYGDTVFVYPTRSLPFKEQTAMDCFSTTDLIHWTKHENIISTEDVKWAWGAMWAPAVLEKDGKYYLFFGANDVHEGEIGGIGVAVSDKPAGPFKDLLGRPLINEIVNGAQPIDQFVFKDKDGSYYMYYGGWGHCNMVRLADDFKSLVPFPDGSLYKEVTPKDYTEGPFMLVKDGKYYFMWSEGDWTKDDYRVAYAIANSPFGPFERVGTILESDPEIGTGAGHHSVIRSGETGKYYIVYHRHPLGATDGNDRVTCVDELHFDSNGRIRPVKMTFTGVPATKF</sequence>
<keyword evidence="3 8" id="KW-0378">Hydrolase</keyword>
<dbReference type="SUPFAM" id="SSF52279">
    <property type="entry name" value="Beta-D-glucan exohydrolase, C-terminal domain"/>
    <property type="match status" value="1"/>
</dbReference>
<dbReference type="InterPro" id="IPR006710">
    <property type="entry name" value="Glyco_hydro_43"/>
</dbReference>
<gene>
    <name evidence="8" type="ORF">BARVI_10635</name>
</gene>
<dbReference type="Proteomes" id="UP000018901">
    <property type="component" value="Chromosome"/>
</dbReference>
<keyword evidence="9" id="KW-1185">Reference proteome</keyword>
<dbReference type="SUPFAM" id="SSF75005">
    <property type="entry name" value="Arabinanase/levansucrase/invertase"/>
    <property type="match status" value="1"/>
</dbReference>
<dbReference type="Pfam" id="PF04616">
    <property type="entry name" value="Glyco_hydro_43"/>
    <property type="match status" value="1"/>
</dbReference>
<evidence type="ECO:0000313" key="8">
    <source>
        <dbReference type="EMBL" id="AHF13127.1"/>
    </source>
</evidence>
<dbReference type="PANTHER" id="PTHR42715:SF10">
    <property type="entry name" value="BETA-GLUCOSIDASE"/>
    <property type="match status" value="1"/>
</dbReference>
<dbReference type="InterPro" id="IPR013783">
    <property type="entry name" value="Ig-like_fold"/>
</dbReference>
<feature type="signal peptide" evidence="6">
    <location>
        <begin position="1"/>
        <end position="22"/>
    </location>
</feature>
<evidence type="ECO:0000259" key="7">
    <source>
        <dbReference type="SMART" id="SM01217"/>
    </source>
</evidence>
<dbReference type="InterPro" id="IPR017853">
    <property type="entry name" value="GH"/>
</dbReference>
<dbReference type="Pfam" id="PF14310">
    <property type="entry name" value="Fn3-like"/>
    <property type="match status" value="1"/>
</dbReference>
<organism evidence="8 9">
    <name type="scientific">Barnesiella viscericola DSM 18177</name>
    <dbReference type="NCBI Taxonomy" id="880074"/>
    <lineage>
        <taxon>Bacteria</taxon>
        <taxon>Pseudomonadati</taxon>
        <taxon>Bacteroidota</taxon>
        <taxon>Bacteroidia</taxon>
        <taxon>Bacteroidales</taxon>
        <taxon>Barnesiellaceae</taxon>
        <taxon>Barnesiella</taxon>
    </lineage>
</organism>
<dbReference type="Gene3D" id="3.40.50.1700">
    <property type="entry name" value="Glycoside hydrolase family 3 C-terminal domain"/>
    <property type="match status" value="1"/>
</dbReference>
<dbReference type="PATRIC" id="fig|880074.11.peg.2205"/>
<dbReference type="Gene3D" id="3.20.20.300">
    <property type="entry name" value="Glycoside hydrolase, family 3, N-terminal domain"/>
    <property type="match status" value="1"/>
</dbReference>
<name>W0EQU0_9BACT</name>
<evidence type="ECO:0000256" key="5">
    <source>
        <dbReference type="PIRSR" id="PIRSR606710-2"/>
    </source>
</evidence>
<dbReference type="SUPFAM" id="SSF51445">
    <property type="entry name" value="(Trans)glycosidases"/>
    <property type="match status" value="1"/>
</dbReference>
<dbReference type="SMART" id="SM01217">
    <property type="entry name" value="Fn3_like"/>
    <property type="match status" value="1"/>
</dbReference>
<evidence type="ECO:0000256" key="1">
    <source>
        <dbReference type="ARBA" id="ARBA00005336"/>
    </source>
</evidence>
<dbReference type="CDD" id="cd18827">
    <property type="entry name" value="GH43_XlnD-like"/>
    <property type="match status" value="1"/>
</dbReference>
<evidence type="ECO:0000256" key="2">
    <source>
        <dbReference type="ARBA" id="ARBA00009865"/>
    </source>
</evidence>
<proteinExistence type="inferred from homology"/>
<reference evidence="8 9" key="1">
    <citation type="submission" date="2013-12" db="EMBL/GenBank/DDBJ databases">
        <authorList>
            <consortium name="DOE Joint Genome Institute"/>
            <person name="Eisen J."/>
            <person name="Huntemann M."/>
            <person name="Han J."/>
            <person name="Chen A."/>
            <person name="Kyrpides N."/>
            <person name="Mavromatis K."/>
            <person name="Markowitz V."/>
            <person name="Palaniappan K."/>
            <person name="Ivanova N."/>
            <person name="Schaumberg A."/>
            <person name="Pati A."/>
            <person name="Liolios K."/>
            <person name="Nordberg H.P."/>
            <person name="Cantor M.N."/>
            <person name="Hua S.X."/>
            <person name="Woyke T."/>
        </authorList>
    </citation>
    <scope>NUCLEOTIDE SEQUENCE [LARGE SCALE GENOMIC DNA]</scope>
    <source>
        <strain evidence="9">DSM 18177</strain>
    </source>
</reference>
<dbReference type="EMBL" id="CP007034">
    <property type="protein sequence ID" value="AHF13127.1"/>
    <property type="molecule type" value="Genomic_DNA"/>
</dbReference>
<dbReference type="HOGENOM" id="CLU_004542_4_1_10"/>
<dbReference type="InterPro" id="IPR036881">
    <property type="entry name" value="Glyco_hydro_3_C_sf"/>
</dbReference>
<dbReference type="Gene3D" id="2.115.10.20">
    <property type="entry name" value="Glycosyl hydrolase domain, family 43"/>
    <property type="match status" value="1"/>
</dbReference>
<dbReference type="Gene3D" id="2.60.40.10">
    <property type="entry name" value="Immunoglobulins"/>
    <property type="match status" value="1"/>
</dbReference>
<dbReference type="InterPro" id="IPR001764">
    <property type="entry name" value="Glyco_hydro_3_N"/>
</dbReference>
<comment type="similarity">
    <text evidence="1">Belongs to the glycosyl hydrolase 3 family.</text>
</comment>
<feature type="domain" description="Fibronectin type III-like" evidence="7">
    <location>
        <begin position="661"/>
        <end position="732"/>
    </location>
</feature>
<dbReference type="eggNOG" id="COG1472">
    <property type="taxonomic scope" value="Bacteria"/>
</dbReference>
<dbReference type="STRING" id="880074.BARVI_10635"/>
<dbReference type="AlphaFoldDB" id="W0EQU0"/>
<dbReference type="PANTHER" id="PTHR42715">
    <property type="entry name" value="BETA-GLUCOSIDASE"/>
    <property type="match status" value="1"/>
</dbReference>
<dbReference type="PRINTS" id="PR00133">
    <property type="entry name" value="GLHYDRLASE3"/>
</dbReference>
<dbReference type="KEGG" id="bvs:BARVI_10635"/>
<comment type="similarity">
    <text evidence="2">Belongs to the glycosyl hydrolase 43 family.</text>
</comment>
<accession>W0EQU0</accession>
<dbReference type="InterPro" id="IPR036962">
    <property type="entry name" value="Glyco_hydro_3_N_sf"/>
</dbReference>
<dbReference type="Pfam" id="PF00933">
    <property type="entry name" value="Glyco_hydro_3"/>
    <property type="match status" value="1"/>
</dbReference>
<evidence type="ECO:0000256" key="3">
    <source>
        <dbReference type="ARBA" id="ARBA00022801"/>
    </source>
</evidence>
<evidence type="ECO:0000313" key="9">
    <source>
        <dbReference type="Proteomes" id="UP000018901"/>
    </source>
</evidence>
<evidence type="ECO:0000256" key="6">
    <source>
        <dbReference type="SAM" id="SignalP"/>
    </source>
</evidence>
<evidence type="ECO:0000256" key="4">
    <source>
        <dbReference type="ARBA" id="ARBA00023295"/>
    </source>
</evidence>
<feature type="chain" id="PRO_5004788845" evidence="6">
    <location>
        <begin position="23"/>
        <end position="1047"/>
    </location>
</feature>
<dbReference type="InterPro" id="IPR050288">
    <property type="entry name" value="Cellulose_deg_GH3"/>
</dbReference>
<keyword evidence="6" id="KW-0732">Signal</keyword>
<dbReference type="GO" id="GO:0004553">
    <property type="term" value="F:hydrolase activity, hydrolyzing O-glycosyl compounds"/>
    <property type="evidence" value="ECO:0007669"/>
    <property type="project" value="InterPro"/>
</dbReference>
<protein>
    <submittedName>
        <fullName evidence="8">Glycosyl hydrolase family 3</fullName>
    </submittedName>
</protein>
<dbReference type="InterPro" id="IPR023296">
    <property type="entry name" value="Glyco_hydro_beta-prop_sf"/>
</dbReference>
<dbReference type="InterPro" id="IPR002772">
    <property type="entry name" value="Glyco_hydro_3_C"/>
</dbReference>
<dbReference type="Pfam" id="PF01915">
    <property type="entry name" value="Glyco_hydro_3_C"/>
    <property type="match status" value="1"/>
</dbReference>
<feature type="site" description="Important for catalytic activity, responsible for pKa modulation of the active site Glu and correct orientation of both the proton donor and substrate" evidence="5">
    <location>
        <position position="878"/>
    </location>
</feature>